<proteinExistence type="predicted"/>
<dbReference type="STRING" id="3821.A0A151QS55"/>
<name>A0A151QS55_CAJCA</name>
<gene>
    <name evidence="1" type="ORF">KK1_046103</name>
    <name evidence="2" type="ORF">KK1_046104</name>
</gene>
<accession>A0A151QS55</accession>
<dbReference type="Gramene" id="C.cajan_46228.t">
    <property type="protein sequence ID" value="C.cajan_46228.t"/>
    <property type="gene ID" value="C.cajan_46228"/>
</dbReference>
<dbReference type="GO" id="GO:0005634">
    <property type="term" value="C:nucleus"/>
    <property type="evidence" value="ECO:0007669"/>
    <property type="project" value="TreeGrafter"/>
</dbReference>
<dbReference type="Gramene" id="C.cajan_46227.t">
    <property type="protein sequence ID" value="C.cajan_46227.t"/>
    <property type="gene ID" value="C.cajan_46227"/>
</dbReference>
<evidence type="ECO:0000313" key="1">
    <source>
        <dbReference type="EMBL" id="KYP33082.1"/>
    </source>
</evidence>
<keyword evidence="3" id="KW-1185">Reference proteome</keyword>
<sequence>MTMEMCQLAKQMRVACQENPHCQLVSFNRDCANAFQHYVIDTLAFAIKRGGFMYNTVSNDGKVEVDFIYEPPQLQAVEYPAKSGLKEWVTAVVKLEVNEDMVADVNFEPFQMSDVCVKLFKEGWFETEIKAPVVKL</sequence>
<evidence type="ECO:0000313" key="2">
    <source>
        <dbReference type="EMBL" id="KYP33083.1"/>
    </source>
</evidence>
<dbReference type="PANTHER" id="PTHR12710:SF0">
    <property type="entry name" value="NUCLEAR PROTEIN LOCALIZATION PROTEIN 4 HOMOLOG"/>
    <property type="match status" value="1"/>
</dbReference>
<dbReference type="EMBL" id="KQ484997">
    <property type="protein sequence ID" value="KYP33082.1"/>
    <property type="molecule type" value="Genomic_DNA"/>
</dbReference>
<organism evidence="1 3">
    <name type="scientific">Cajanus cajan</name>
    <name type="common">Pigeon pea</name>
    <name type="synonym">Cajanus indicus</name>
    <dbReference type="NCBI Taxonomy" id="3821"/>
    <lineage>
        <taxon>Eukaryota</taxon>
        <taxon>Viridiplantae</taxon>
        <taxon>Streptophyta</taxon>
        <taxon>Embryophyta</taxon>
        <taxon>Tracheophyta</taxon>
        <taxon>Spermatophyta</taxon>
        <taxon>Magnoliopsida</taxon>
        <taxon>eudicotyledons</taxon>
        <taxon>Gunneridae</taxon>
        <taxon>Pentapetalae</taxon>
        <taxon>rosids</taxon>
        <taxon>fabids</taxon>
        <taxon>Fabales</taxon>
        <taxon>Fabaceae</taxon>
        <taxon>Papilionoideae</taxon>
        <taxon>50 kb inversion clade</taxon>
        <taxon>NPAAA clade</taxon>
        <taxon>indigoferoid/millettioid clade</taxon>
        <taxon>Phaseoleae</taxon>
        <taxon>Cajanus</taxon>
    </lineage>
</organism>
<reference evidence="1 3" key="1">
    <citation type="journal article" date="2012" name="Nat. Biotechnol.">
        <title>Draft genome sequence of pigeonpea (Cajanus cajan), an orphan legume crop of resource-poor farmers.</title>
        <authorList>
            <person name="Varshney R.K."/>
            <person name="Chen W."/>
            <person name="Li Y."/>
            <person name="Bharti A.K."/>
            <person name="Saxena R.K."/>
            <person name="Schlueter J.A."/>
            <person name="Donoghue M.T."/>
            <person name="Azam S."/>
            <person name="Fan G."/>
            <person name="Whaley A.M."/>
            <person name="Farmer A.D."/>
            <person name="Sheridan J."/>
            <person name="Iwata A."/>
            <person name="Tuteja R."/>
            <person name="Penmetsa R.V."/>
            <person name="Wu W."/>
            <person name="Upadhyaya H.D."/>
            <person name="Yang S.P."/>
            <person name="Shah T."/>
            <person name="Saxena K.B."/>
            <person name="Michael T."/>
            <person name="McCombie W.R."/>
            <person name="Yang B."/>
            <person name="Zhang G."/>
            <person name="Yang H."/>
            <person name="Wang J."/>
            <person name="Spillane C."/>
            <person name="Cook D.R."/>
            <person name="May G.D."/>
            <person name="Xu X."/>
            <person name="Jackson S.A."/>
        </authorList>
    </citation>
    <scope>NUCLEOTIDE SEQUENCE [LARGE SCALE GENOMIC DNA]</scope>
    <source>
        <strain evidence="3">cv. Asha</strain>
    </source>
</reference>
<dbReference type="PANTHER" id="PTHR12710">
    <property type="entry name" value="NUCLEAR PROTEIN LOCALIZATION 4"/>
    <property type="match status" value="1"/>
</dbReference>
<dbReference type="GO" id="GO:0006511">
    <property type="term" value="P:ubiquitin-dependent protein catabolic process"/>
    <property type="evidence" value="ECO:0007669"/>
    <property type="project" value="InterPro"/>
</dbReference>
<dbReference type="GO" id="GO:0043130">
    <property type="term" value="F:ubiquitin binding"/>
    <property type="evidence" value="ECO:0007669"/>
    <property type="project" value="TreeGrafter"/>
</dbReference>
<dbReference type="EMBL" id="KQ484997">
    <property type="protein sequence ID" value="KYP33083.1"/>
    <property type="molecule type" value="Genomic_DNA"/>
</dbReference>
<dbReference type="AlphaFoldDB" id="A0A151QS55"/>
<dbReference type="Proteomes" id="UP000075243">
    <property type="component" value="Unassembled WGS sequence"/>
</dbReference>
<dbReference type="InterPro" id="IPR016563">
    <property type="entry name" value="Npl4"/>
</dbReference>
<dbReference type="GO" id="GO:0031625">
    <property type="term" value="F:ubiquitin protein ligase binding"/>
    <property type="evidence" value="ECO:0007669"/>
    <property type="project" value="TreeGrafter"/>
</dbReference>
<protein>
    <submittedName>
        <fullName evidence="1">NPL4-like protein 1</fullName>
    </submittedName>
</protein>
<evidence type="ECO:0000313" key="3">
    <source>
        <dbReference type="Proteomes" id="UP000075243"/>
    </source>
</evidence>